<evidence type="ECO:0000256" key="7">
    <source>
        <dbReference type="RuleBase" id="RU004004"/>
    </source>
</evidence>
<dbReference type="OrthoDB" id="9775455at2"/>
<organism evidence="10 11">
    <name type="scientific">Aquabacterium lacunae</name>
    <dbReference type="NCBI Taxonomy" id="2528630"/>
    <lineage>
        <taxon>Bacteria</taxon>
        <taxon>Pseudomonadati</taxon>
        <taxon>Pseudomonadota</taxon>
        <taxon>Betaproteobacteria</taxon>
        <taxon>Burkholderiales</taxon>
        <taxon>Aquabacterium</taxon>
    </lineage>
</organism>
<dbReference type="InterPro" id="IPR001775">
    <property type="entry name" value="GspD/PilQ"/>
</dbReference>
<dbReference type="Gene3D" id="1.25.40.10">
    <property type="entry name" value="Tetratricopeptide repeat domain"/>
    <property type="match status" value="1"/>
</dbReference>
<evidence type="ECO:0000256" key="8">
    <source>
        <dbReference type="SAM" id="MobiDB-lite"/>
    </source>
</evidence>
<dbReference type="PANTHER" id="PTHR30332:SF17">
    <property type="entry name" value="TYPE IV PILIATION SYSTEM PROTEIN DR_0774-RELATED"/>
    <property type="match status" value="1"/>
</dbReference>
<feature type="compositionally biased region" description="Basic and acidic residues" evidence="8">
    <location>
        <begin position="637"/>
        <end position="659"/>
    </location>
</feature>
<comment type="similarity">
    <text evidence="6">Belongs to the bacterial secretin family.</text>
</comment>
<dbReference type="InterPro" id="IPR038591">
    <property type="entry name" value="NolW-like_sf"/>
</dbReference>
<keyword evidence="2 7" id="KW-0813">Transport</keyword>
<dbReference type="InterPro" id="IPR005644">
    <property type="entry name" value="NolW-like"/>
</dbReference>
<evidence type="ECO:0000256" key="6">
    <source>
        <dbReference type="RuleBase" id="RU004003"/>
    </source>
</evidence>
<sequence>MSKALMRRVTGLCVFTLAIHLTGCAGYGAYKAGLAAVDRGAGVEGIDLLAEAVSASPDNTDYRRALYSKRQQVVAQLLIDAHRALDGGEVSRAEGLFGTALRLQPDLPVARSGLARAELARRHQAMLENARNALQSGDAHLAQEWTRQILSENVNHRAAQALLKTASASALTATDAVVGTAQLAQKFRTPVSVTLQSASIKSAFDAIRLASGLNFVLDKDVQSDARISIAVSNKPVEDVLRIVLATNQLEHKPLDGDTLLIYPKGSARTADYKDVVVRAFYLNNAEASKVAAMLKSIGRVKEVFVDERVNLLMIRDAPEVVRLAERLIAAQDMAEPEVMLKLEVMEVSANRLLEMGLRLPESISASVQGAAGTPGVLTADEFKAASQGLLRITLPSPLASLTLRSQVGDANILANPTVRVKNRQTAKVLIGEKVPVITTSTTANVGVAESVSYLDVGLKMDIEPTISLDGEVTMKLNLEVSNILDTITRSSGTQTYRLGTRTTATTLRVRDGETNVLAGLIQREERQSNGGWPGLNEFPVLNKIFGASSGSDKKTEIVLLITPQIVRDLDTPILSGAEFVAGTESSNGARSVEFRERALPHVGIGTAQQTATNFEGVAATSPPGAVMPSAPQAPRLRMPESMKRALEAGVEPPERFKSK</sequence>
<dbReference type="Pfam" id="PF00263">
    <property type="entry name" value="Secretin"/>
    <property type="match status" value="1"/>
</dbReference>
<dbReference type="SMART" id="SM00965">
    <property type="entry name" value="STN"/>
    <property type="match status" value="1"/>
</dbReference>
<protein>
    <submittedName>
        <fullName evidence="10">General secretion pathway protein GspD</fullName>
    </submittedName>
</protein>
<dbReference type="GO" id="GO:0015627">
    <property type="term" value="C:type II protein secretion system complex"/>
    <property type="evidence" value="ECO:0007669"/>
    <property type="project" value="TreeGrafter"/>
</dbReference>
<dbReference type="RefSeq" id="WP_130968437.1">
    <property type="nucleotide sequence ID" value="NZ_SIXI01000004.1"/>
</dbReference>
<dbReference type="InterPro" id="IPR004846">
    <property type="entry name" value="T2SS/T3SS_dom"/>
</dbReference>
<feature type="region of interest" description="Disordered" evidence="8">
    <location>
        <begin position="619"/>
        <end position="659"/>
    </location>
</feature>
<evidence type="ECO:0000256" key="3">
    <source>
        <dbReference type="ARBA" id="ARBA00022729"/>
    </source>
</evidence>
<dbReference type="Proteomes" id="UP000292120">
    <property type="component" value="Unassembled WGS sequence"/>
</dbReference>
<dbReference type="InterPro" id="IPR011662">
    <property type="entry name" value="Secretin/TonB_short_N"/>
</dbReference>
<dbReference type="GO" id="GO:0009279">
    <property type="term" value="C:cell outer membrane"/>
    <property type="evidence" value="ECO:0007669"/>
    <property type="project" value="UniProtKB-SubCell"/>
</dbReference>
<feature type="domain" description="Secretin/TonB short N-terminal" evidence="9">
    <location>
        <begin position="213"/>
        <end position="264"/>
    </location>
</feature>
<evidence type="ECO:0000313" key="10">
    <source>
        <dbReference type="EMBL" id="TBO30447.1"/>
    </source>
</evidence>
<name>A0A4Q9GXU9_9BURK</name>
<evidence type="ECO:0000256" key="4">
    <source>
        <dbReference type="ARBA" id="ARBA00023136"/>
    </source>
</evidence>
<keyword evidence="4" id="KW-0472">Membrane</keyword>
<dbReference type="Gene3D" id="3.30.1370.130">
    <property type="match status" value="1"/>
</dbReference>
<dbReference type="EMBL" id="SIXI01000004">
    <property type="protein sequence ID" value="TBO30447.1"/>
    <property type="molecule type" value="Genomic_DNA"/>
</dbReference>
<dbReference type="Gene3D" id="3.30.1370.120">
    <property type="match status" value="1"/>
</dbReference>
<comment type="subcellular location">
    <subcellularLocation>
        <location evidence="7">Cell outer membrane</location>
    </subcellularLocation>
    <subcellularLocation>
        <location evidence="1">Membrane</location>
    </subcellularLocation>
</comment>
<proteinExistence type="inferred from homology"/>
<evidence type="ECO:0000313" key="11">
    <source>
        <dbReference type="Proteomes" id="UP000292120"/>
    </source>
</evidence>
<evidence type="ECO:0000256" key="2">
    <source>
        <dbReference type="ARBA" id="ARBA00022448"/>
    </source>
</evidence>
<dbReference type="GO" id="GO:0009306">
    <property type="term" value="P:protein secretion"/>
    <property type="evidence" value="ECO:0007669"/>
    <property type="project" value="InterPro"/>
</dbReference>
<dbReference type="Pfam" id="PF07660">
    <property type="entry name" value="STN"/>
    <property type="match status" value="1"/>
</dbReference>
<accession>A0A4Q9GXU9</accession>
<reference evidence="10 11" key="1">
    <citation type="submission" date="2019-02" db="EMBL/GenBank/DDBJ databases">
        <title>Aquabacterium sp. strain KMB7.</title>
        <authorList>
            <person name="Chen W.-M."/>
        </authorList>
    </citation>
    <scope>NUCLEOTIDE SEQUENCE [LARGE SCALE GENOMIC DNA]</scope>
    <source>
        <strain evidence="10 11">KMB7</strain>
    </source>
</reference>
<dbReference type="InterPro" id="IPR011990">
    <property type="entry name" value="TPR-like_helical_dom_sf"/>
</dbReference>
<keyword evidence="5" id="KW-0998">Cell outer membrane</keyword>
<dbReference type="PRINTS" id="PR00811">
    <property type="entry name" value="BCTERIALGSPD"/>
</dbReference>
<dbReference type="PANTHER" id="PTHR30332">
    <property type="entry name" value="PROBABLE GENERAL SECRETION PATHWAY PROTEIN D"/>
    <property type="match status" value="1"/>
</dbReference>
<evidence type="ECO:0000259" key="9">
    <source>
        <dbReference type="SMART" id="SM00965"/>
    </source>
</evidence>
<dbReference type="PRINTS" id="PR01032">
    <property type="entry name" value="PHAGEIV"/>
</dbReference>
<comment type="caution">
    <text evidence="10">The sequence shown here is derived from an EMBL/GenBank/DDBJ whole genome shotgun (WGS) entry which is preliminary data.</text>
</comment>
<keyword evidence="11" id="KW-1185">Reference proteome</keyword>
<evidence type="ECO:0000256" key="5">
    <source>
        <dbReference type="ARBA" id="ARBA00023237"/>
    </source>
</evidence>
<keyword evidence="3" id="KW-0732">Signal</keyword>
<evidence type="ECO:0000256" key="1">
    <source>
        <dbReference type="ARBA" id="ARBA00004370"/>
    </source>
</evidence>
<dbReference type="AlphaFoldDB" id="A0A4Q9GXU9"/>
<gene>
    <name evidence="10" type="ORF">EYS42_12240</name>
</gene>
<dbReference type="Pfam" id="PF03958">
    <property type="entry name" value="Secretin_N"/>
    <property type="match status" value="1"/>
</dbReference>
<dbReference type="InterPro" id="IPR050810">
    <property type="entry name" value="Bact_Secretion_Sys_Channel"/>
</dbReference>